<organism evidence="3 4">
    <name type="scientific">Falsiroseomonas stagni DSM 19981</name>
    <dbReference type="NCBI Taxonomy" id="1123062"/>
    <lineage>
        <taxon>Bacteria</taxon>
        <taxon>Pseudomonadati</taxon>
        <taxon>Pseudomonadota</taxon>
        <taxon>Alphaproteobacteria</taxon>
        <taxon>Acetobacterales</taxon>
        <taxon>Roseomonadaceae</taxon>
        <taxon>Falsiroseomonas</taxon>
    </lineage>
</organism>
<evidence type="ECO:0000256" key="1">
    <source>
        <dbReference type="SAM" id="MobiDB-lite"/>
    </source>
</evidence>
<proteinExistence type="predicted"/>
<feature type="region of interest" description="Disordered" evidence="1">
    <location>
        <begin position="112"/>
        <end position="152"/>
    </location>
</feature>
<feature type="compositionally biased region" description="Polar residues" evidence="1">
    <location>
        <begin position="120"/>
        <end position="137"/>
    </location>
</feature>
<reference evidence="3 4" key="1">
    <citation type="submission" date="2016-10" db="EMBL/GenBank/DDBJ databases">
        <authorList>
            <person name="de Groot N.N."/>
        </authorList>
    </citation>
    <scope>NUCLEOTIDE SEQUENCE [LARGE SCALE GENOMIC DNA]</scope>
    <source>
        <strain evidence="3 4">DSM 19981</strain>
    </source>
</reference>
<dbReference type="Proteomes" id="UP000199473">
    <property type="component" value="Unassembled WGS sequence"/>
</dbReference>
<keyword evidence="2" id="KW-0732">Signal</keyword>
<sequence>MRARTLLVPLASLALCVGYPTHSASAQGYGEQRAIPFRVHGQDTNTRLSREVSRQSLSLQYTARQQAGISGGASGVSALDTRSQATSGMNNVVQYYDNSTINVAVPGSGSTVSVGDVLNAGQTSSDTRQQSTNTTDSVIGGRPLTNSPLSAR</sequence>
<keyword evidence="4" id="KW-1185">Reference proteome</keyword>
<feature type="chain" id="PRO_5011785063" description="Curlin associated repeat-containing protein" evidence="2">
    <location>
        <begin position="27"/>
        <end position="152"/>
    </location>
</feature>
<feature type="signal peptide" evidence="2">
    <location>
        <begin position="1"/>
        <end position="26"/>
    </location>
</feature>
<evidence type="ECO:0000256" key="2">
    <source>
        <dbReference type="SAM" id="SignalP"/>
    </source>
</evidence>
<dbReference type="RefSeq" id="WP_092963123.1">
    <property type="nucleotide sequence ID" value="NZ_FOSQ01000019.1"/>
</dbReference>
<name>A0A1I4EY93_9PROT</name>
<protein>
    <recommendedName>
        <fullName evidence="5">Curlin associated repeat-containing protein</fullName>
    </recommendedName>
</protein>
<evidence type="ECO:0000313" key="3">
    <source>
        <dbReference type="EMBL" id="SFL09547.1"/>
    </source>
</evidence>
<dbReference type="AlphaFoldDB" id="A0A1I4EY93"/>
<dbReference type="EMBL" id="FOSQ01000019">
    <property type="protein sequence ID" value="SFL09547.1"/>
    <property type="molecule type" value="Genomic_DNA"/>
</dbReference>
<gene>
    <name evidence="3" type="ORF">SAMN02745775_11944</name>
</gene>
<accession>A0A1I4EY93</accession>
<evidence type="ECO:0008006" key="5">
    <source>
        <dbReference type="Google" id="ProtNLM"/>
    </source>
</evidence>
<evidence type="ECO:0000313" key="4">
    <source>
        <dbReference type="Proteomes" id="UP000199473"/>
    </source>
</evidence>
<dbReference type="STRING" id="1123062.SAMN02745775_11944"/>